<evidence type="ECO:0000313" key="2">
    <source>
        <dbReference type="EMBL" id="GFQ79429.1"/>
    </source>
</evidence>
<accession>A0A8X6KND1</accession>
<evidence type="ECO:0000256" key="1">
    <source>
        <dbReference type="SAM" id="MobiDB-lite"/>
    </source>
</evidence>
<dbReference type="Proteomes" id="UP000887116">
    <property type="component" value="Unassembled WGS sequence"/>
</dbReference>
<name>A0A8X6KND1_TRICU</name>
<protein>
    <recommendedName>
        <fullName evidence="4">Transposase</fullName>
    </recommendedName>
</protein>
<dbReference type="AlphaFoldDB" id="A0A8X6KND1"/>
<reference evidence="2" key="1">
    <citation type="submission" date="2020-07" db="EMBL/GenBank/DDBJ databases">
        <title>Multicomponent nature underlies the extraordinary mechanical properties of spider dragline silk.</title>
        <authorList>
            <person name="Kono N."/>
            <person name="Nakamura H."/>
            <person name="Mori M."/>
            <person name="Yoshida Y."/>
            <person name="Ohtoshi R."/>
            <person name="Malay A.D."/>
            <person name="Moran D.A.P."/>
            <person name="Tomita M."/>
            <person name="Numata K."/>
            <person name="Arakawa K."/>
        </authorList>
    </citation>
    <scope>NUCLEOTIDE SEQUENCE</scope>
</reference>
<keyword evidence="3" id="KW-1185">Reference proteome</keyword>
<evidence type="ECO:0008006" key="4">
    <source>
        <dbReference type="Google" id="ProtNLM"/>
    </source>
</evidence>
<organism evidence="2 3">
    <name type="scientific">Trichonephila clavata</name>
    <name type="common">Joro spider</name>
    <name type="synonym">Nephila clavata</name>
    <dbReference type="NCBI Taxonomy" id="2740835"/>
    <lineage>
        <taxon>Eukaryota</taxon>
        <taxon>Metazoa</taxon>
        <taxon>Ecdysozoa</taxon>
        <taxon>Arthropoda</taxon>
        <taxon>Chelicerata</taxon>
        <taxon>Arachnida</taxon>
        <taxon>Araneae</taxon>
        <taxon>Araneomorphae</taxon>
        <taxon>Entelegynae</taxon>
        <taxon>Araneoidea</taxon>
        <taxon>Nephilidae</taxon>
        <taxon>Trichonephila</taxon>
    </lineage>
</organism>
<dbReference type="OrthoDB" id="10459652at2759"/>
<feature type="region of interest" description="Disordered" evidence="1">
    <location>
        <begin position="57"/>
        <end position="79"/>
    </location>
</feature>
<gene>
    <name evidence="2" type="ORF">TNCT_666771</name>
</gene>
<evidence type="ECO:0000313" key="3">
    <source>
        <dbReference type="Proteomes" id="UP000887116"/>
    </source>
</evidence>
<comment type="caution">
    <text evidence="2">The sequence shown here is derived from an EMBL/GenBank/DDBJ whole genome shotgun (WGS) entry which is preliminary data.</text>
</comment>
<dbReference type="EMBL" id="BMAO01022066">
    <property type="protein sequence ID" value="GFQ79429.1"/>
    <property type="molecule type" value="Genomic_DNA"/>
</dbReference>
<feature type="compositionally biased region" description="Polar residues" evidence="1">
    <location>
        <begin position="61"/>
        <end position="79"/>
    </location>
</feature>
<proteinExistence type="predicted"/>
<sequence length="79" mass="8589">MEIDHEPGAGHPVYCDVEHLWQEIDIRSTSMVQRLGTEPSVSTQTISRHLTAIGCSEKTRNIGTTRPNDGATSTAPGDQ</sequence>